<dbReference type="InterPro" id="IPR001270">
    <property type="entry name" value="ClpA/B"/>
</dbReference>
<dbReference type="Pfam" id="PF06309">
    <property type="entry name" value="Torsin"/>
    <property type="match status" value="1"/>
</dbReference>
<accession>A0A3S3P2G6</accession>
<dbReference type="InterPro" id="IPR027417">
    <property type="entry name" value="P-loop_NTPase"/>
</dbReference>
<dbReference type="STRING" id="1965070.A0A3S3P2G6"/>
<dbReference type="GO" id="GO:0005524">
    <property type="term" value="F:ATP binding"/>
    <property type="evidence" value="ECO:0007669"/>
    <property type="project" value="InterPro"/>
</dbReference>
<organism evidence="2 3">
    <name type="scientific">Dinothrombium tinctorium</name>
    <dbReference type="NCBI Taxonomy" id="1965070"/>
    <lineage>
        <taxon>Eukaryota</taxon>
        <taxon>Metazoa</taxon>
        <taxon>Ecdysozoa</taxon>
        <taxon>Arthropoda</taxon>
        <taxon>Chelicerata</taxon>
        <taxon>Arachnida</taxon>
        <taxon>Acari</taxon>
        <taxon>Acariformes</taxon>
        <taxon>Trombidiformes</taxon>
        <taxon>Prostigmata</taxon>
        <taxon>Anystina</taxon>
        <taxon>Parasitengona</taxon>
        <taxon>Trombidioidea</taxon>
        <taxon>Trombidiidae</taxon>
        <taxon>Dinothrombium</taxon>
    </lineage>
</organism>
<dbReference type="PRINTS" id="PR00300">
    <property type="entry name" value="CLPPROTEASEA"/>
</dbReference>
<dbReference type="OrthoDB" id="19623at2759"/>
<dbReference type="SUPFAM" id="SSF52540">
    <property type="entry name" value="P-loop containing nucleoside triphosphate hydrolases"/>
    <property type="match status" value="1"/>
</dbReference>
<protein>
    <submittedName>
        <fullName evidence="2">Torsin-1B-like protein</fullName>
    </submittedName>
</protein>
<dbReference type="InterPro" id="IPR010448">
    <property type="entry name" value="Torsin"/>
</dbReference>
<reference evidence="2 3" key="1">
    <citation type="journal article" date="2018" name="Gigascience">
        <title>Genomes of trombidid mites reveal novel predicted allergens and laterally-transferred genes associated with secondary metabolism.</title>
        <authorList>
            <person name="Dong X."/>
            <person name="Chaisiri K."/>
            <person name="Xia D."/>
            <person name="Armstrong S.D."/>
            <person name="Fang Y."/>
            <person name="Donnelly M.J."/>
            <person name="Kadowaki T."/>
            <person name="McGarry J.W."/>
            <person name="Darby A.C."/>
            <person name="Makepeace B.L."/>
        </authorList>
    </citation>
    <scope>NUCLEOTIDE SEQUENCE [LARGE SCALE GENOMIC DNA]</scope>
    <source>
        <strain evidence="2">UoL-WK</strain>
    </source>
</reference>
<evidence type="ECO:0000313" key="2">
    <source>
        <dbReference type="EMBL" id="RWS03709.1"/>
    </source>
</evidence>
<dbReference type="GO" id="GO:0071218">
    <property type="term" value="P:cellular response to misfolded protein"/>
    <property type="evidence" value="ECO:0007669"/>
    <property type="project" value="TreeGrafter"/>
</dbReference>
<feature type="non-terminal residue" evidence="2">
    <location>
        <position position="370"/>
    </location>
</feature>
<dbReference type="GO" id="GO:0005737">
    <property type="term" value="C:cytoplasm"/>
    <property type="evidence" value="ECO:0007669"/>
    <property type="project" value="UniProtKB-ARBA"/>
</dbReference>
<sequence>TIKSEFKNLKLDNDENSGDLLVFVDRETSDRICSHFNSDWSHGDYQWRNEKRQSRQWIHFDDHTFHALEQDLSDKLHAQPLVQNLVVKALRSHFADTNPSKPLVLSFHGPWGVGKNFAAYLIADRLYKKGRDSKFVQHISATVLFPDKFADSDLVSEYQAELRNIVTQKVANCGRQLFIIDEVDRIATGVLDGLQQFLISNDEINGVDCRKAVFILISNVGADRIASVAYDFWRKGKERNEIKVNDIISNEEQTPFGNNLFKNIAIDYIVPFLPLEKSHIKLCIIDYMRKRYKGNEIDDEAFLEKKLDFTQSSKNRYKLSTAFIFLPQVADSLLYFPPDSKMYSTYGCKRVQAKVPLFIEELNSNQTEHK</sequence>
<evidence type="ECO:0000313" key="3">
    <source>
        <dbReference type="Proteomes" id="UP000285301"/>
    </source>
</evidence>
<dbReference type="GO" id="GO:0016887">
    <property type="term" value="F:ATP hydrolysis activity"/>
    <property type="evidence" value="ECO:0007669"/>
    <property type="project" value="InterPro"/>
</dbReference>
<dbReference type="EMBL" id="NCKU01006238">
    <property type="protein sequence ID" value="RWS03709.1"/>
    <property type="molecule type" value="Genomic_DNA"/>
</dbReference>
<dbReference type="Proteomes" id="UP000285301">
    <property type="component" value="Unassembled WGS sequence"/>
</dbReference>
<dbReference type="PANTHER" id="PTHR10760">
    <property type="entry name" value="TORSIN"/>
    <property type="match status" value="1"/>
</dbReference>
<keyword evidence="3" id="KW-1185">Reference proteome</keyword>
<dbReference type="PANTHER" id="PTHR10760:SF2">
    <property type="entry name" value="LD13476P-RELATED"/>
    <property type="match status" value="1"/>
</dbReference>
<evidence type="ECO:0000256" key="1">
    <source>
        <dbReference type="ARBA" id="ARBA00006235"/>
    </source>
</evidence>
<name>A0A3S3P2G6_9ACAR</name>
<proteinExistence type="inferred from homology"/>
<dbReference type="Gene3D" id="3.40.50.300">
    <property type="entry name" value="P-loop containing nucleotide triphosphate hydrolases"/>
    <property type="match status" value="1"/>
</dbReference>
<comment type="caution">
    <text evidence="2">The sequence shown here is derived from an EMBL/GenBank/DDBJ whole genome shotgun (WGS) entry which is preliminary data.</text>
</comment>
<dbReference type="AlphaFoldDB" id="A0A3S3P2G6"/>
<gene>
    <name evidence="2" type="ORF">B4U79_02447</name>
</gene>
<comment type="similarity">
    <text evidence="1">Belongs to the ClpA/ClpB family. Torsin subfamily.</text>
</comment>
<dbReference type="GO" id="GO:0012505">
    <property type="term" value="C:endomembrane system"/>
    <property type="evidence" value="ECO:0007669"/>
    <property type="project" value="UniProtKB-ARBA"/>
</dbReference>
<dbReference type="CDD" id="cd00009">
    <property type="entry name" value="AAA"/>
    <property type="match status" value="1"/>
</dbReference>
<feature type="non-terminal residue" evidence="2">
    <location>
        <position position="1"/>
    </location>
</feature>